<protein>
    <submittedName>
        <fullName evidence="8">WGS project CCBQ000000000 data, contig 00010</fullName>
    </submittedName>
</protein>
<dbReference type="PANTHER" id="PTHR23501">
    <property type="entry name" value="MAJOR FACILITATOR SUPERFAMILY"/>
    <property type="match status" value="1"/>
</dbReference>
<keyword evidence="4 6" id="KW-1133">Transmembrane helix</keyword>
<keyword evidence="5 6" id="KW-0472">Membrane</keyword>
<dbReference type="EMBL" id="CCBQ010000046">
    <property type="protein sequence ID" value="CDO96039.1"/>
    <property type="molecule type" value="Genomic_DNA"/>
</dbReference>
<sequence length="573" mass="63307">MSFPADETSRLISDDVPQSTDNLITLEEDYHQHNLSLPKGPILYSLWMGSFLGSIDSTIVANIMNKVAEEFEESDKKQWIVTSFLLTNTAFQPLYGKLSDLTGRKTALMLAHSFFLVGCLCTALSNNLTQFSLARAVCGMGAGGISALSSITVSDICTPKERGVYQGYANVVFGTGSLLGGPVGGWIMDAFGWKVIFAGQVPLIMTCMYLGFRNVNVKLTHIPPMNERYKWKNIRRIDLGGSISLICTIFGFLCLTSTDLNKSTLTAFTVVSLVVFILNELYWAPERIIPIHLLSGTFGITSLLTILSSFIVFGDVFRNPVYLQLVQNISLTSTGGFLLFSSASSAFASLATGWILRNTKLRLATCAYLLITISVCLHFISLSLGYATISHTEPNPTSYVDTSAAVAVGESYRFAWYQFRWRIFYVLAMVLNTWAYATILVATLVSIVFTIPKSQQATITGCFYLWRSIGTVLGANSVLTIFETSITTKLYHYLHPIGMDKQYYSLIHDSSFLRRNFSGGTLKDLLEVYIEAFLLSYIPAFVVSILAVAVGLKLFFSHNREVPQTKNGESDLA</sequence>
<dbReference type="GO" id="GO:0015174">
    <property type="term" value="F:basic amino acid transmembrane transporter activity"/>
    <property type="evidence" value="ECO:0007669"/>
    <property type="project" value="TreeGrafter"/>
</dbReference>
<feature type="transmembrane region" description="Helical" evidence="6">
    <location>
        <begin position="334"/>
        <end position="356"/>
    </location>
</feature>
<dbReference type="SUPFAM" id="SSF103473">
    <property type="entry name" value="MFS general substrate transporter"/>
    <property type="match status" value="1"/>
</dbReference>
<feature type="transmembrane region" description="Helical" evidence="6">
    <location>
        <begin position="193"/>
        <end position="212"/>
    </location>
</feature>
<evidence type="ECO:0000256" key="2">
    <source>
        <dbReference type="ARBA" id="ARBA00008335"/>
    </source>
</evidence>
<feature type="transmembrane region" description="Helical" evidence="6">
    <location>
        <begin position="165"/>
        <end position="187"/>
    </location>
</feature>
<dbReference type="InterPro" id="IPR011701">
    <property type="entry name" value="MFS"/>
</dbReference>
<gene>
    <name evidence="8" type="ORF">KLDO_g4259</name>
</gene>
<dbReference type="Pfam" id="PF07690">
    <property type="entry name" value="MFS_1"/>
    <property type="match status" value="1"/>
</dbReference>
<evidence type="ECO:0000256" key="4">
    <source>
        <dbReference type="ARBA" id="ARBA00022989"/>
    </source>
</evidence>
<feature type="transmembrane region" description="Helical" evidence="6">
    <location>
        <begin position="233"/>
        <end position="253"/>
    </location>
</feature>
<dbReference type="PROSITE" id="PS50850">
    <property type="entry name" value="MFS"/>
    <property type="match status" value="1"/>
</dbReference>
<feature type="transmembrane region" description="Helical" evidence="6">
    <location>
        <begin position="265"/>
        <end position="284"/>
    </location>
</feature>
<dbReference type="InterPro" id="IPR020846">
    <property type="entry name" value="MFS_dom"/>
</dbReference>
<dbReference type="Proteomes" id="UP000031516">
    <property type="component" value="Unassembled WGS sequence"/>
</dbReference>
<dbReference type="InterPro" id="IPR036259">
    <property type="entry name" value="MFS_trans_sf"/>
</dbReference>
<dbReference type="OrthoDB" id="10021397at2759"/>
<accession>A0A0A8LAS9</accession>
<proteinExistence type="inferred from homology"/>
<comment type="similarity">
    <text evidence="2">Belongs to the major facilitator superfamily.</text>
</comment>
<evidence type="ECO:0000313" key="9">
    <source>
        <dbReference type="Proteomes" id="UP000031516"/>
    </source>
</evidence>
<feature type="transmembrane region" description="Helical" evidence="6">
    <location>
        <begin position="368"/>
        <end position="389"/>
    </location>
</feature>
<feature type="transmembrane region" description="Helical" evidence="6">
    <location>
        <begin position="291"/>
        <end position="314"/>
    </location>
</feature>
<feature type="transmembrane region" description="Helical" evidence="6">
    <location>
        <begin position="463"/>
        <end position="482"/>
    </location>
</feature>
<evidence type="ECO:0000256" key="5">
    <source>
        <dbReference type="ARBA" id="ARBA00023136"/>
    </source>
</evidence>
<name>A0A0A8LAS9_9SACH</name>
<evidence type="ECO:0000259" key="7">
    <source>
        <dbReference type="PROSITE" id="PS50850"/>
    </source>
</evidence>
<evidence type="ECO:0000256" key="6">
    <source>
        <dbReference type="SAM" id="Phobius"/>
    </source>
</evidence>
<evidence type="ECO:0000256" key="1">
    <source>
        <dbReference type="ARBA" id="ARBA00004141"/>
    </source>
</evidence>
<comment type="caution">
    <text evidence="8">The sequence shown here is derived from an EMBL/GenBank/DDBJ whole genome shotgun (WGS) entry which is preliminary data.</text>
</comment>
<dbReference type="GO" id="GO:0000329">
    <property type="term" value="C:fungal-type vacuole membrane"/>
    <property type="evidence" value="ECO:0007669"/>
    <property type="project" value="TreeGrafter"/>
</dbReference>
<feature type="domain" description="Major facilitator superfamily (MFS) profile" evidence="7">
    <location>
        <begin position="42"/>
        <end position="561"/>
    </location>
</feature>
<keyword evidence="9" id="KW-1185">Reference proteome</keyword>
<feature type="transmembrane region" description="Helical" evidence="6">
    <location>
        <begin position="107"/>
        <end position="125"/>
    </location>
</feature>
<dbReference type="Gene3D" id="1.20.1250.20">
    <property type="entry name" value="MFS general substrate transporter like domains"/>
    <property type="match status" value="1"/>
</dbReference>
<evidence type="ECO:0000313" key="8">
    <source>
        <dbReference type="EMBL" id="CDO96039.1"/>
    </source>
</evidence>
<dbReference type="PANTHER" id="PTHR23501:SF47">
    <property type="entry name" value="VACUOLAR BASIC AMINO ACID TRANSPORTER 1"/>
    <property type="match status" value="1"/>
</dbReference>
<reference evidence="8 9" key="1">
    <citation type="submission" date="2014-03" db="EMBL/GenBank/DDBJ databases">
        <title>The genome of Kluyveromyces dobzhanskii.</title>
        <authorList>
            <person name="Nystedt B."/>
            <person name="Astrom S."/>
        </authorList>
    </citation>
    <scope>NUCLEOTIDE SEQUENCE [LARGE SCALE GENOMIC DNA]</scope>
    <source>
        <strain evidence="8 9">CBS 2104</strain>
    </source>
</reference>
<keyword evidence="3 6" id="KW-0812">Transmembrane</keyword>
<dbReference type="AlphaFoldDB" id="A0A0A8LAS9"/>
<feature type="transmembrane region" description="Helical" evidence="6">
    <location>
        <begin position="423"/>
        <end position="451"/>
    </location>
</feature>
<feature type="transmembrane region" description="Helical" evidence="6">
    <location>
        <begin position="532"/>
        <end position="556"/>
    </location>
</feature>
<organism evidence="8 9">
    <name type="scientific">Kluyveromyces dobzhanskii CBS 2104</name>
    <dbReference type="NCBI Taxonomy" id="1427455"/>
    <lineage>
        <taxon>Eukaryota</taxon>
        <taxon>Fungi</taxon>
        <taxon>Dikarya</taxon>
        <taxon>Ascomycota</taxon>
        <taxon>Saccharomycotina</taxon>
        <taxon>Saccharomycetes</taxon>
        <taxon>Saccharomycetales</taxon>
        <taxon>Saccharomycetaceae</taxon>
        <taxon>Kluyveromyces</taxon>
    </lineage>
</organism>
<evidence type="ECO:0000256" key="3">
    <source>
        <dbReference type="ARBA" id="ARBA00022692"/>
    </source>
</evidence>
<comment type="subcellular location">
    <subcellularLocation>
        <location evidence="1">Membrane</location>
        <topology evidence="1">Multi-pass membrane protein</topology>
    </subcellularLocation>
</comment>